<evidence type="ECO:0000256" key="5">
    <source>
        <dbReference type="SAM" id="MobiDB-lite"/>
    </source>
</evidence>
<dbReference type="InterPro" id="IPR039774">
    <property type="entry name" value="Sin3-like"/>
</dbReference>
<dbReference type="PANTHER" id="PTHR12346:SF0">
    <property type="entry name" value="SIN3A, ISOFORM G"/>
    <property type="match status" value="1"/>
</dbReference>
<dbReference type="AlphaFoldDB" id="A0A4S9DD05"/>
<accession>A0A4S9DD05</accession>
<dbReference type="PANTHER" id="PTHR12346">
    <property type="entry name" value="SIN3B-RELATED"/>
    <property type="match status" value="1"/>
</dbReference>
<feature type="compositionally biased region" description="Polar residues" evidence="5">
    <location>
        <begin position="42"/>
        <end position="54"/>
    </location>
</feature>
<feature type="region of interest" description="Disordered" evidence="5">
    <location>
        <begin position="1"/>
        <end position="57"/>
    </location>
</feature>
<gene>
    <name evidence="6" type="ORF">D6D13_00509</name>
</gene>
<dbReference type="GO" id="GO:0003714">
    <property type="term" value="F:transcription corepressor activity"/>
    <property type="evidence" value="ECO:0007669"/>
    <property type="project" value="InterPro"/>
</dbReference>
<dbReference type="InterPro" id="IPR036600">
    <property type="entry name" value="PAH_sf"/>
</dbReference>
<protein>
    <submittedName>
        <fullName evidence="6">Uncharacterized protein</fullName>
    </submittedName>
</protein>
<evidence type="ECO:0000256" key="4">
    <source>
        <dbReference type="PROSITE-ProRule" id="PRU00810"/>
    </source>
</evidence>
<keyword evidence="3 4" id="KW-0539">Nucleus</keyword>
<dbReference type="EMBL" id="QZAS01000001">
    <property type="protein sequence ID" value="THX18106.1"/>
    <property type="molecule type" value="Genomic_DNA"/>
</dbReference>
<dbReference type="PROSITE" id="PS51477">
    <property type="entry name" value="PAH"/>
    <property type="match status" value="2"/>
</dbReference>
<dbReference type="GO" id="GO:0000118">
    <property type="term" value="C:histone deacetylase complex"/>
    <property type="evidence" value="ECO:0007669"/>
    <property type="project" value="TreeGrafter"/>
</dbReference>
<dbReference type="InterPro" id="IPR003822">
    <property type="entry name" value="PAH"/>
</dbReference>
<keyword evidence="2" id="KW-0678">Repressor</keyword>
<dbReference type="Pfam" id="PF02671">
    <property type="entry name" value="PAH"/>
    <property type="match status" value="2"/>
</dbReference>
<sequence>MSEQQMSTGEEAEEQYSDSQSASASASASASHDSAVPEQEDNTLTGQHPSNESNFDPAMKYLNKIRTKYITRPDVYNQFLEIMKDFYLGKSDVASTVAQVNLIFEDDEESKQGFEGFKNALGPMSREPAALDPMEQDMRRQLALQTSSIQQQSSQNSNAEFALDYLERVRNKYITQLGVYDELLKILKDFKVTDSDTSSTVARVNMLFKEDEESRRGFEAFLP</sequence>
<dbReference type="Gene3D" id="1.20.1160.11">
    <property type="entry name" value="Paired amphipathic helix"/>
    <property type="match status" value="2"/>
</dbReference>
<dbReference type="GO" id="GO:0000785">
    <property type="term" value="C:chromatin"/>
    <property type="evidence" value="ECO:0007669"/>
    <property type="project" value="TreeGrafter"/>
</dbReference>
<evidence type="ECO:0000313" key="6">
    <source>
        <dbReference type="EMBL" id="THX18106.1"/>
    </source>
</evidence>
<evidence type="ECO:0000256" key="2">
    <source>
        <dbReference type="ARBA" id="ARBA00022491"/>
    </source>
</evidence>
<reference evidence="6" key="1">
    <citation type="submission" date="2018-10" db="EMBL/GenBank/DDBJ databases">
        <title>Fifty Aureobasidium pullulans genomes reveal a recombining polyextremotolerant generalist.</title>
        <authorList>
            <person name="Gostincar C."/>
            <person name="Turk M."/>
            <person name="Zajc J."/>
            <person name="Gunde-Cimerman N."/>
        </authorList>
    </citation>
    <scope>NUCLEOTIDE SEQUENCE [LARGE SCALE GENOMIC DNA]</scope>
    <source>
        <strain evidence="6">EXF-10085</strain>
    </source>
</reference>
<evidence type="ECO:0000256" key="1">
    <source>
        <dbReference type="ARBA" id="ARBA00004123"/>
    </source>
</evidence>
<comment type="caution">
    <text evidence="6">The sequence shown here is derived from an EMBL/GenBank/DDBJ whole genome shotgun (WGS) entry which is preliminary data.</text>
</comment>
<dbReference type="SUPFAM" id="SSF47762">
    <property type="entry name" value="PAH2 domain"/>
    <property type="match status" value="2"/>
</dbReference>
<evidence type="ECO:0000256" key="3">
    <source>
        <dbReference type="ARBA" id="ARBA00023242"/>
    </source>
</evidence>
<comment type="subcellular location">
    <subcellularLocation>
        <location evidence="1 4">Nucleus</location>
    </subcellularLocation>
</comment>
<feature type="compositionally biased region" description="Low complexity" evidence="5">
    <location>
        <begin position="17"/>
        <end position="34"/>
    </location>
</feature>
<name>A0A4S9DD05_AURPU</name>
<organism evidence="6">
    <name type="scientific">Aureobasidium pullulans</name>
    <name type="common">Black yeast</name>
    <name type="synonym">Pullularia pullulans</name>
    <dbReference type="NCBI Taxonomy" id="5580"/>
    <lineage>
        <taxon>Eukaryota</taxon>
        <taxon>Fungi</taxon>
        <taxon>Dikarya</taxon>
        <taxon>Ascomycota</taxon>
        <taxon>Pezizomycotina</taxon>
        <taxon>Dothideomycetes</taxon>
        <taxon>Dothideomycetidae</taxon>
        <taxon>Dothideales</taxon>
        <taxon>Saccotheciaceae</taxon>
        <taxon>Aureobasidium</taxon>
    </lineage>
</organism>
<dbReference type="GO" id="GO:0000122">
    <property type="term" value="P:negative regulation of transcription by RNA polymerase II"/>
    <property type="evidence" value="ECO:0007669"/>
    <property type="project" value="TreeGrafter"/>
</dbReference>
<proteinExistence type="predicted"/>